<reference evidence="3 4" key="1">
    <citation type="submission" date="2018-10" db="EMBL/GenBank/DDBJ databases">
        <title>Genomic Encyclopedia of Archaeal and Bacterial Type Strains, Phase II (KMG-II): from individual species to whole genera.</title>
        <authorList>
            <person name="Goeker M."/>
        </authorList>
    </citation>
    <scope>NUCLEOTIDE SEQUENCE [LARGE SCALE GENOMIC DNA]</scope>
    <source>
        <strain evidence="3 4">DSM 25217</strain>
    </source>
</reference>
<gene>
    <name evidence="3" type="ORF">BXY39_3879</name>
</gene>
<dbReference type="PANTHER" id="PTHR43283">
    <property type="entry name" value="BETA-LACTAMASE-RELATED"/>
    <property type="match status" value="1"/>
</dbReference>
<comment type="caution">
    <text evidence="3">The sequence shown here is derived from an EMBL/GenBank/DDBJ whole genome shotgun (WGS) entry which is preliminary data.</text>
</comment>
<dbReference type="InterPro" id="IPR050789">
    <property type="entry name" value="Diverse_Enzym_Activities"/>
</dbReference>
<evidence type="ECO:0000256" key="1">
    <source>
        <dbReference type="SAM" id="SignalP"/>
    </source>
</evidence>
<evidence type="ECO:0000313" key="4">
    <source>
        <dbReference type="Proteomes" id="UP000271227"/>
    </source>
</evidence>
<dbReference type="InterPro" id="IPR001466">
    <property type="entry name" value="Beta-lactam-related"/>
</dbReference>
<keyword evidence="1" id="KW-0732">Signal</keyword>
<organism evidence="3 4">
    <name type="scientific">Eilatimonas milleporae</name>
    <dbReference type="NCBI Taxonomy" id="911205"/>
    <lineage>
        <taxon>Bacteria</taxon>
        <taxon>Pseudomonadati</taxon>
        <taxon>Pseudomonadota</taxon>
        <taxon>Alphaproteobacteria</taxon>
        <taxon>Kordiimonadales</taxon>
        <taxon>Kordiimonadaceae</taxon>
        <taxon>Eilatimonas</taxon>
    </lineage>
</organism>
<dbReference type="RefSeq" id="WP_170163972.1">
    <property type="nucleotide sequence ID" value="NZ_REFR01000017.1"/>
</dbReference>
<dbReference type="InterPro" id="IPR012338">
    <property type="entry name" value="Beta-lactam/transpept-like"/>
</dbReference>
<sequence>MTIPRYLAALILVAGLHATAGQAADTPDWNALTAKLDAELKAAEARDEFSGAILLAVGDTVLYTNAFGHAHRGHRVPNRVDTKFNLGSVDKQFTMVAVMRQVAAGAINLDATVGTYLPDWPNRDVAESVTVRHLLTHTSGMGFYWTETLFREIGRFRTLQDYAGLFVDEPLAFRPGESWAYSNNGYIMLGLILEAVTGESYHDHIAEIILRPLDMENTGAFATDAVTPNLATGYTRLRLSDLLNDFDPEAEVQDAVWYTNHFTHPARGASAGGGYSTVEDLFDFSRALRGGRLVSPQTHALITAPFNADLVGDAARSFYGYGVQIWDPGTPGERFGHSGGGLGNGAMSLYYPAHDLTVIWLTNQDGAVHVPSPVLKAFLAGPGEEEESRVSAAESPAGL</sequence>
<dbReference type="InParanoid" id="A0A3M0BT45"/>
<evidence type="ECO:0000313" key="3">
    <source>
        <dbReference type="EMBL" id="RMB00691.1"/>
    </source>
</evidence>
<feature type="signal peptide" evidence="1">
    <location>
        <begin position="1"/>
        <end position="23"/>
    </location>
</feature>
<dbReference type="EMBL" id="REFR01000017">
    <property type="protein sequence ID" value="RMB00691.1"/>
    <property type="molecule type" value="Genomic_DNA"/>
</dbReference>
<dbReference type="Proteomes" id="UP000271227">
    <property type="component" value="Unassembled WGS sequence"/>
</dbReference>
<feature type="chain" id="PRO_5018032985" evidence="1">
    <location>
        <begin position="24"/>
        <end position="399"/>
    </location>
</feature>
<proteinExistence type="predicted"/>
<dbReference type="Pfam" id="PF00144">
    <property type="entry name" value="Beta-lactamase"/>
    <property type="match status" value="1"/>
</dbReference>
<accession>A0A3M0BT45</accession>
<dbReference type="SUPFAM" id="SSF56601">
    <property type="entry name" value="beta-lactamase/transpeptidase-like"/>
    <property type="match status" value="1"/>
</dbReference>
<dbReference type="AlphaFoldDB" id="A0A3M0BT45"/>
<name>A0A3M0BT45_9PROT</name>
<evidence type="ECO:0000259" key="2">
    <source>
        <dbReference type="Pfam" id="PF00144"/>
    </source>
</evidence>
<protein>
    <submittedName>
        <fullName evidence="3">CubicO group peptidase (Beta-lactamase class C family)</fullName>
    </submittedName>
</protein>
<keyword evidence="4" id="KW-1185">Reference proteome</keyword>
<dbReference type="Gene3D" id="3.40.710.10">
    <property type="entry name" value="DD-peptidase/beta-lactamase superfamily"/>
    <property type="match status" value="1"/>
</dbReference>
<feature type="domain" description="Beta-lactamase-related" evidence="2">
    <location>
        <begin position="48"/>
        <end position="366"/>
    </location>
</feature>